<dbReference type="Pfam" id="PF08356">
    <property type="entry name" value="EF_assoc_2"/>
    <property type="match status" value="1"/>
</dbReference>
<reference evidence="2 4" key="1">
    <citation type="journal article" date="2011" name="Nature">
        <title>The Medicago genome provides insight into the evolution of rhizobial symbioses.</title>
        <authorList>
            <person name="Young N.D."/>
            <person name="Debelle F."/>
            <person name="Oldroyd G.E."/>
            <person name="Geurts R."/>
            <person name="Cannon S.B."/>
            <person name="Udvardi M.K."/>
            <person name="Benedito V.A."/>
            <person name="Mayer K.F."/>
            <person name="Gouzy J."/>
            <person name="Schoof H."/>
            <person name="Van de Peer Y."/>
            <person name="Proost S."/>
            <person name="Cook D.R."/>
            <person name="Meyers B.C."/>
            <person name="Spannagl M."/>
            <person name="Cheung F."/>
            <person name="De Mita S."/>
            <person name="Krishnakumar V."/>
            <person name="Gundlach H."/>
            <person name="Zhou S."/>
            <person name="Mudge J."/>
            <person name="Bharti A.K."/>
            <person name="Murray J.D."/>
            <person name="Naoumkina M.A."/>
            <person name="Rosen B."/>
            <person name="Silverstein K.A."/>
            <person name="Tang H."/>
            <person name="Rombauts S."/>
            <person name="Zhao P.X."/>
            <person name="Zhou P."/>
            <person name="Barbe V."/>
            <person name="Bardou P."/>
            <person name="Bechner M."/>
            <person name="Bellec A."/>
            <person name="Berger A."/>
            <person name="Berges H."/>
            <person name="Bidwell S."/>
            <person name="Bisseling T."/>
            <person name="Choisne N."/>
            <person name="Couloux A."/>
            <person name="Denny R."/>
            <person name="Deshpande S."/>
            <person name="Dai X."/>
            <person name="Doyle J.J."/>
            <person name="Dudez A.M."/>
            <person name="Farmer A.D."/>
            <person name="Fouteau S."/>
            <person name="Franken C."/>
            <person name="Gibelin C."/>
            <person name="Gish J."/>
            <person name="Goldstein S."/>
            <person name="Gonzalez A.J."/>
            <person name="Green P.J."/>
            <person name="Hallab A."/>
            <person name="Hartog M."/>
            <person name="Hua A."/>
            <person name="Humphray S.J."/>
            <person name="Jeong D.H."/>
            <person name="Jing Y."/>
            <person name="Jocker A."/>
            <person name="Kenton S.M."/>
            <person name="Kim D.J."/>
            <person name="Klee K."/>
            <person name="Lai H."/>
            <person name="Lang C."/>
            <person name="Lin S."/>
            <person name="Macmil S.L."/>
            <person name="Magdelenat G."/>
            <person name="Matthews L."/>
            <person name="McCorrison J."/>
            <person name="Monaghan E.L."/>
            <person name="Mun J.H."/>
            <person name="Najar F.Z."/>
            <person name="Nicholson C."/>
            <person name="Noirot C."/>
            <person name="O'Bleness M."/>
            <person name="Paule C.R."/>
            <person name="Poulain J."/>
            <person name="Prion F."/>
            <person name="Qin B."/>
            <person name="Qu C."/>
            <person name="Retzel E.F."/>
            <person name="Riddle C."/>
            <person name="Sallet E."/>
            <person name="Samain S."/>
            <person name="Samson N."/>
            <person name="Sanders I."/>
            <person name="Saurat O."/>
            <person name="Scarpelli C."/>
            <person name="Schiex T."/>
            <person name="Segurens B."/>
            <person name="Severin A.J."/>
            <person name="Sherrier D.J."/>
            <person name="Shi R."/>
            <person name="Sims S."/>
            <person name="Singer S.R."/>
            <person name="Sinharoy S."/>
            <person name="Sterck L."/>
            <person name="Viollet A."/>
            <person name="Wang B.B."/>
            <person name="Wang K."/>
            <person name="Wang M."/>
            <person name="Wang X."/>
            <person name="Warfsmann J."/>
            <person name="Weissenbach J."/>
            <person name="White D.D."/>
            <person name="White J.D."/>
            <person name="Wiley G.B."/>
            <person name="Wincker P."/>
            <person name="Xing Y."/>
            <person name="Yang L."/>
            <person name="Yao Z."/>
            <person name="Ying F."/>
            <person name="Zhai J."/>
            <person name="Zhou L."/>
            <person name="Zuber A."/>
            <person name="Denarie J."/>
            <person name="Dixon R.A."/>
            <person name="May G.D."/>
            <person name="Schwartz D.C."/>
            <person name="Rogers J."/>
            <person name="Quetier F."/>
            <person name="Town C.D."/>
            <person name="Roe B.A."/>
        </authorList>
    </citation>
    <scope>NUCLEOTIDE SEQUENCE [LARGE SCALE GENOMIC DNA]</scope>
    <source>
        <strain evidence="2">A17</strain>
        <strain evidence="3 4">cv. Jemalong A17</strain>
    </source>
</reference>
<reference evidence="3" key="3">
    <citation type="submission" date="2015-04" db="UniProtKB">
        <authorList>
            <consortium name="EnsemblPlants"/>
        </authorList>
    </citation>
    <scope>IDENTIFICATION</scope>
    <source>
        <strain evidence="3">cv. Jemalong A17</strain>
    </source>
</reference>
<evidence type="ECO:0000313" key="2">
    <source>
        <dbReference type="EMBL" id="KEH31787.1"/>
    </source>
</evidence>
<proteinExistence type="predicted"/>
<sequence length="99" mass="11347">MLGILPLQQNEVGAFNDGVLSDIELNDFQVEYLKGSLSRSQIQILVKLLQRNYPEGVNECVLTLAGFQSLFVGLLKFEDREIPWTMQRKFGYPDGQRLR</sequence>
<dbReference type="EMBL" id="CM001220">
    <property type="protein sequence ID" value="KEH31787.1"/>
    <property type="molecule type" value="Genomic_DNA"/>
</dbReference>
<name>A0A072UQ01_MEDTR</name>
<dbReference type="HOGENOM" id="CLU_2323954_0_0_1"/>
<feature type="domain" description="EF hand associated type-2" evidence="1">
    <location>
        <begin position="37"/>
        <end position="96"/>
    </location>
</feature>
<evidence type="ECO:0000313" key="3">
    <source>
        <dbReference type="EnsemblPlants" id="KEH31787"/>
    </source>
</evidence>
<evidence type="ECO:0000313" key="4">
    <source>
        <dbReference type="Proteomes" id="UP000002051"/>
    </source>
</evidence>
<evidence type="ECO:0000259" key="1">
    <source>
        <dbReference type="Pfam" id="PF08356"/>
    </source>
</evidence>
<dbReference type="EnsemblPlants" id="KEH31787">
    <property type="protein sequence ID" value="KEH31787"/>
    <property type="gene ID" value="MTR_4g105060"/>
</dbReference>
<organism evidence="2 4">
    <name type="scientific">Medicago truncatula</name>
    <name type="common">Barrel medic</name>
    <name type="synonym">Medicago tribuloides</name>
    <dbReference type="NCBI Taxonomy" id="3880"/>
    <lineage>
        <taxon>Eukaryota</taxon>
        <taxon>Viridiplantae</taxon>
        <taxon>Streptophyta</taxon>
        <taxon>Embryophyta</taxon>
        <taxon>Tracheophyta</taxon>
        <taxon>Spermatophyta</taxon>
        <taxon>Magnoliopsida</taxon>
        <taxon>eudicotyledons</taxon>
        <taxon>Gunneridae</taxon>
        <taxon>Pentapetalae</taxon>
        <taxon>rosids</taxon>
        <taxon>fabids</taxon>
        <taxon>Fabales</taxon>
        <taxon>Fabaceae</taxon>
        <taxon>Papilionoideae</taxon>
        <taxon>50 kb inversion clade</taxon>
        <taxon>NPAAA clade</taxon>
        <taxon>Hologalegina</taxon>
        <taxon>IRL clade</taxon>
        <taxon>Trifolieae</taxon>
        <taxon>Medicago</taxon>
    </lineage>
</organism>
<dbReference type="AlphaFoldDB" id="A0A072UQ01"/>
<accession>A0A072UQ01</accession>
<protein>
    <submittedName>
        <fullName evidence="2">EF hand associated protein</fullName>
    </submittedName>
</protein>
<dbReference type="Proteomes" id="UP000002051">
    <property type="component" value="Chromosome 4"/>
</dbReference>
<dbReference type="Gene3D" id="1.10.238.10">
    <property type="entry name" value="EF-hand"/>
    <property type="match status" value="1"/>
</dbReference>
<gene>
    <name evidence="2" type="ordered locus">MTR_4g105060</name>
</gene>
<dbReference type="STRING" id="3880.A0A072UQ01"/>
<dbReference type="InterPro" id="IPR013567">
    <property type="entry name" value="EF_hand_assoc_2"/>
</dbReference>
<keyword evidence="4" id="KW-1185">Reference proteome</keyword>
<reference evidence="2 4" key="2">
    <citation type="journal article" date="2014" name="BMC Genomics">
        <title>An improved genome release (version Mt4.0) for the model legume Medicago truncatula.</title>
        <authorList>
            <person name="Tang H."/>
            <person name="Krishnakumar V."/>
            <person name="Bidwell S."/>
            <person name="Rosen B."/>
            <person name="Chan A."/>
            <person name="Zhou S."/>
            <person name="Gentzbittel L."/>
            <person name="Childs K.L."/>
            <person name="Yandell M."/>
            <person name="Gundlach H."/>
            <person name="Mayer K.F."/>
            <person name="Schwartz D.C."/>
            <person name="Town C.D."/>
        </authorList>
    </citation>
    <scope>GENOME REANNOTATION</scope>
    <source>
        <strain evidence="2">A17</strain>
        <strain evidence="3 4">cv. Jemalong A17</strain>
    </source>
</reference>